<name>A0ABS8L3G8_9HYPH</name>
<dbReference type="PANTHER" id="PTHR46696:SF6">
    <property type="entry name" value="P450, PUTATIVE (EUROFUNG)-RELATED"/>
    <property type="match status" value="1"/>
</dbReference>
<keyword evidence="3" id="KW-0408">Iron</keyword>
<dbReference type="EMBL" id="JAJISD010000019">
    <property type="protein sequence ID" value="MCC8432846.1"/>
    <property type="molecule type" value="Genomic_DNA"/>
</dbReference>
<keyword evidence="3" id="KW-0503">Monooxygenase</keyword>
<evidence type="ECO:0000256" key="3">
    <source>
        <dbReference type="RuleBase" id="RU000461"/>
    </source>
</evidence>
<reference evidence="5 6" key="1">
    <citation type="submission" date="2021-11" db="EMBL/GenBank/DDBJ databases">
        <authorList>
            <person name="Lee D.-H."/>
            <person name="Kim S.-B."/>
        </authorList>
    </citation>
    <scope>NUCLEOTIDE SEQUENCE [LARGE SCALE GENOMIC DNA]</scope>
    <source>
        <strain evidence="5 6">KCTC 52223</strain>
    </source>
</reference>
<dbReference type="PANTHER" id="PTHR46696">
    <property type="entry name" value="P450, PUTATIVE (EUROFUNG)-RELATED"/>
    <property type="match status" value="1"/>
</dbReference>
<dbReference type="PRINTS" id="PR00385">
    <property type="entry name" value="P450"/>
</dbReference>
<evidence type="ECO:0000256" key="1">
    <source>
        <dbReference type="ARBA" id="ARBA00001971"/>
    </source>
</evidence>
<evidence type="ECO:0000256" key="4">
    <source>
        <dbReference type="SAM" id="MobiDB-lite"/>
    </source>
</evidence>
<dbReference type="SUPFAM" id="SSF48264">
    <property type="entry name" value="Cytochrome P450"/>
    <property type="match status" value="1"/>
</dbReference>
<evidence type="ECO:0000313" key="5">
    <source>
        <dbReference type="EMBL" id="MCC8432846.1"/>
    </source>
</evidence>
<comment type="similarity">
    <text evidence="2 3">Belongs to the cytochrome P450 family.</text>
</comment>
<dbReference type="InterPro" id="IPR002397">
    <property type="entry name" value="Cyt_P450_B"/>
</dbReference>
<organism evidence="5 6">
    <name type="scientific">Reyranella aquatilis</name>
    <dbReference type="NCBI Taxonomy" id="2035356"/>
    <lineage>
        <taxon>Bacteria</taxon>
        <taxon>Pseudomonadati</taxon>
        <taxon>Pseudomonadota</taxon>
        <taxon>Alphaproteobacteria</taxon>
        <taxon>Hyphomicrobiales</taxon>
        <taxon>Reyranellaceae</taxon>
        <taxon>Reyranella</taxon>
    </lineage>
</organism>
<accession>A0ABS8L3G8</accession>
<dbReference type="InterPro" id="IPR036396">
    <property type="entry name" value="Cyt_P450_sf"/>
</dbReference>
<comment type="caution">
    <text evidence="5">The sequence shown here is derived from an EMBL/GenBank/DDBJ whole genome shotgun (WGS) entry which is preliminary data.</text>
</comment>
<keyword evidence="3" id="KW-0560">Oxidoreductase</keyword>
<dbReference type="InterPro" id="IPR001128">
    <property type="entry name" value="Cyt_P450"/>
</dbReference>
<dbReference type="PROSITE" id="PS00086">
    <property type="entry name" value="CYTOCHROME_P450"/>
    <property type="match status" value="1"/>
</dbReference>
<dbReference type="Pfam" id="PF00067">
    <property type="entry name" value="p450"/>
    <property type="match status" value="1"/>
</dbReference>
<dbReference type="RefSeq" id="WP_068190627.1">
    <property type="nucleotide sequence ID" value="NZ_JAJISD010000019.1"/>
</dbReference>
<protein>
    <submittedName>
        <fullName evidence="5">Cytochrome P450</fullName>
    </submittedName>
</protein>
<sequence>MTDRRPVSDWAKDFDHLDPRWVTEPYQIWDELRRQCPVAHTERYNGVYFPSRYADIRAIAYDTEHFSSRRVVVREMPPRVPTDSGKPKSPPGASTLASPPITSDPPYHRPARMLLLPAFTPDAIGRLEAKTRAICGDLIDRFASNGHCDAATDYAQHVPVAVIAHMLGLPEGDGEKFRRWIHLLLHEGIAENASFAQALAEMDDYFRMQIANRRSVPREDLITFLLGARMEDQPLSDEHIIGTLRLLLIAGIDTTWSAIGSCLWHLAQHRDDRRRLVSEPALMPLAVEEFLRAYAPVTMARQVAKETTVGGCPFKEREMVLLSFPAANRDPEVFPQADRVLIDRAENRHAAFGLGIHRCIGSNLARMEITVALEEWLARIPDFELADPASVTWSHGPVRGPRKLPVVFR</sequence>
<evidence type="ECO:0000256" key="2">
    <source>
        <dbReference type="ARBA" id="ARBA00010617"/>
    </source>
</evidence>
<dbReference type="Proteomes" id="UP001198862">
    <property type="component" value="Unassembled WGS sequence"/>
</dbReference>
<keyword evidence="6" id="KW-1185">Reference proteome</keyword>
<proteinExistence type="inferred from homology"/>
<keyword evidence="3" id="KW-0349">Heme</keyword>
<gene>
    <name evidence="5" type="ORF">LJ725_28070</name>
</gene>
<dbReference type="InterPro" id="IPR017972">
    <property type="entry name" value="Cyt_P450_CS"/>
</dbReference>
<feature type="region of interest" description="Disordered" evidence="4">
    <location>
        <begin position="75"/>
        <end position="104"/>
    </location>
</feature>
<comment type="cofactor">
    <cofactor evidence="1">
        <name>heme</name>
        <dbReference type="ChEBI" id="CHEBI:30413"/>
    </cofactor>
</comment>
<dbReference type="Gene3D" id="1.10.630.10">
    <property type="entry name" value="Cytochrome P450"/>
    <property type="match status" value="1"/>
</dbReference>
<dbReference type="PRINTS" id="PR00359">
    <property type="entry name" value="BP450"/>
</dbReference>
<keyword evidence="3" id="KW-0479">Metal-binding</keyword>
<evidence type="ECO:0000313" key="6">
    <source>
        <dbReference type="Proteomes" id="UP001198862"/>
    </source>
</evidence>